<gene>
    <name evidence="1" type="ORF">D5086_001348</name>
</gene>
<reference evidence="1 2" key="1">
    <citation type="journal article" date="2024" name="Plant Biotechnol. J.">
        <title>Genome and CRISPR/Cas9 system of a widespread forest tree (Populus alba) in the world.</title>
        <authorList>
            <person name="Liu Y.J."/>
            <person name="Jiang P.F."/>
            <person name="Han X.M."/>
            <person name="Li X.Y."/>
            <person name="Wang H.M."/>
            <person name="Wang Y.J."/>
            <person name="Wang X.X."/>
            <person name="Zeng Q.Y."/>
        </authorList>
    </citation>
    <scope>NUCLEOTIDE SEQUENCE [LARGE SCALE GENOMIC DNA]</scope>
    <source>
        <strain evidence="2">cv. PAL-ZL1</strain>
    </source>
</reference>
<keyword evidence="2" id="KW-1185">Reference proteome</keyword>
<dbReference type="Proteomes" id="UP000309997">
    <property type="component" value="Unassembled WGS sequence"/>
</dbReference>
<protein>
    <submittedName>
        <fullName evidence="1">Uncharacterized protein</fullName>
    </submittedName>
</protein>
<evidence type="ECO:0000313" key="1">
    <source>
        <dbReference type="EMBL" id="KAL3610328.1"/>
    </source>
</evidence>
<comment type="caution">
    <text evidence="1">The sequence shown here is derived from an EMBL/GenBank/DDBJ whole genome shotgun (WGS) entry which is preliminary data.</text>
</comment>
<proteinExistence type="predicted"/>
<accession>A0ACC4CYF7</accession>
<organism evidence="1 2">
    <name type="scientific">Populus alba</name>
    <name type="common">White poplar</name>
    <dbReference type="NCBI Taxonomy" id="43335"/>
    <lineage>
        <taxon>Eukaryota</taxon>
        <taxon>Viridiplantae</taxon>
        <taxon>Streptophyta</taxon>
        <taxon>Embryophyta</taxon>
        <taxon>Tracheophyta</taxon>
        <taxon>Spermatophyta</taxon>
        <taxon>Magnoliopsida</taxon>
        <taxon>eudicotyledons</taxon>
        <taxon>Gunneridae</taxon>
        <taxon>Pentapetalae</taxon>
        <taxon>rosids</taxon>
        <taxon>fabids</taxon>
        <taxon>Malpighiales</taxon>
        <taxon>Salicaceae</taxon>
        <taxon>Saliceae</taxon>
        <taxon>Populus</taxon>
    </lineage>
</organism>
<sequence>MEIREPRQAKKEERVSFELLRGALEPIGREDDNSTFNAPARKSVSKWGLFLPSKFSLHPSPKKNIRRSCYSVDDV</sequence>
<evidence type="ECO:0000313" key="2">
    <source>
        <dbReference type="Proteomes" id="UP000309997"/>
    </source>
</evidence>
<dbReference type="EMBL" id="RCHU02000001">
    <property type="protein sequence ID" value="KAL3610328.1"/>
    <property type="molecule type" value="Genomic_DNA"/>
</dbReference>
<name>A0ACC4CYF7_POPAL</name>